<dbReference type="Gene3D" id="1.10.8.10">
    <property type="entry name" value="DNA helicase RuvA subunit, C-terminal domain"/>
    <property type="match status" value="1"/>
</dbReference>
<evidence type="ECO:0000256" key="4">
    <source>
        <dbReference type="ARBA" id="ARBA00048391"/>
    </source>
</evidence>
<dbReference type="HAMAP" id="MF_02126">
    <property type="entry name" value="RF_methyltr_PrmC"/>
    <property type="match status" value="1"/>
</dbReference>
<dbReference type="InterPro" id="IPR050320">
    <property type="entry name" value="N5-glutamine_MTase"/>
</dbReference>
<evidence type="ECO:0000313" key="9">
    <source>
        <dbReference type="Proteomes" id="UP000186230"/>
    </source>
</evidence>
<feature type="domain" description="Methyltransferase small" evidence="6">
    <location>
        <begin position="111"/>
        <end position="194"/>
    </location>
</feature>
<dbReference type="InterPro" id="IPR002052">
    <property type="entry name" value="DNA_methylase_N6_adenine_CS"/>
</dbReference>
<dbReference type="GO" id="GO:0003676">
    <property type="term" value="F:nucleic acid binding"/>
    <property type="evidence" value="ECO:0007669"/>
    <property type="project" value="InterPro"/>
</dbReference>
<dbReference type="PANTHER" id="PTHR18895:SF74">
    <property type="entry name" value="MTRF1L RELEASE FACTOR GLUTAMINE METHYLTRANSFERASE"/>
    <property type="match status" value="1"/>
</dbReference>
<name>A0A1L7I0N0_9FLAO</name>
<dbReference type="Pfam" id="PF05175">
    <property type="entry name" value="MTS"/>
    <property type="match status" value="1"/>
</dbReference>
<keyword evidence="1 5" id="KW-0489">Methyltransferase</keyword>
<evidence type="ECO:0000256" key="2">
    <source>
        <dbReference type="ARBA" id="ARBA00022679"/>
    </source>
</evidence>
<dbReference type="InterPro" id="IPR004556">
    <property type="entry name" value="HemK-like"/>
</dbReference>
<dbReference type="STRING" id="1229726.GRFL_0433"/>
<dbReference type="EMBL" id="CP016359">
    <property type="protein sequence ID" value="APU67157.1"/>
    <property type="molecule type" value="Genomic_DNA"/>
</dbReference>
<dbReference type="Pfam" id="PF17827">
    <property type="entry name" value="PrmC_N"/>
    <property type="match status" value="1"/>
</dbReference>
<dbReference type="SUPFAM" id="SSF53335">
    <property type="entry name" value="S-adenosyl-L-methionine-dependent methyltransferases"/>
    <property type="match status" value="1"/>
</dbReference>
<feature type="binding site" evidence="5">
    <location>
        <begin position="120"/>
        <end position="124"/>
    </location>
    <ligand>
        <name>S-adenosyl-L-methionine</name>
        <dbReference type="ChEBI" id="CHEBI:59789"/>
    </ligand>
</feature>
<feature type="binding site" evidence="5">
    <location>
        <position position="186"/>
    </location>
    <ligand>
        <name>S-adenosyl-L-methionine</name>
        <dbReference type="ChEBI" id="CHEBI:59789"/>
    </ligand>
</feature>
<dbReference type="NCBIfam" id="TIGR03534">
    <property type="entry name" value="RF_mod_PrmC"/>
    <property type="match status" value="1"/>
</dbReference>
<dbReference type="GO" id="GO:0032259">
    <property type="term" value="P:methylation"/>
    <property type="evidence" value="ECO:0007669"/>
    <property type="project" value="UniProtKB-KW"/>
</dbReference>
<dbReference type="Gene3D" id="3.40.50.150">
    <property type="entry name" value="Vaccinia Virus protein VP39"/>
    <property type="match status" value="1"/>
</dbReference>
<dbReference type="InterPro" id="IPR019874">
    <property type="entry name" value="RF_methyltr_PrmC"/>
</dbReference>
<comment type="similarity">
    <text evidence="5">Belongs to the protein N5-glutamine methyltransferase family. PrmC subfamily.</text>
</comment>
<feature type="binding site" evidence="5">
    <location>
        <begin position="186"/>
        <end position="189"/>
    </location>
    <ligand>
        <name>substrate</name>
    </ligand>
</feature>
<organism evidence="8 9">
    <name type="scientific">Christiangramia flava JLT2011</name>
    <dbReference type="NCBI Taxonomy" id="1229726"/>
    <lineage>
        <taxon>Bacteria</taxon>
        <taxon>Pseudomonadati</taxon>
        <taxon>Bacteroidota</taxon>
        <taxon>Flavobacteriia</taxon>
        <taxon>Flavobacteriales</taxon>
        <taxon>Flavobacteriaceae</taxon>
        <taxon>Christiangramia</taxon>
    </lineage>
</organism>
<dbReference type="RefSeq" id="WP_083643033.1">
    <property type="nucleotide sequence ID" value="NZ_AMRU01000013.1"/>
</dbReference>
<feature type="domain" description="Release factor glutamine methyltransferase N-terminal" evidence="7">
    <location>
        <begin position="9"/>
        <end position="76"/>
    </location>
</feature>
<dbReference type="PROSITE" id="PS00092">
    <property type="entry name" value="N6_MTASE"/>
    <property type="match status" value="1"/>
</dbReference>
<keyword evidence="2 5" id="KW-0808">Transferase</keyword>
<evidence type="ECO:0000313" key="8">
    <source>
        <dbReference type="EMBL" id="APU67157.1"/>
    </source>
</evidence>
<dbReference type="OrthoDB" id="9800643at2"/>
<evidence type="ECO:0000259" key="7">
    <source>
        <dbReference type="Pfam" id="PF17827"/>
    </source>
</evidence>
<reference evidence="8 9" key="1">
    <citation type="submission" date="2016-07" db="EMBL/GenBank/DDBJ databases">
        <title>Multi-omics approach to identify versatile polysaccharide utilization systems of a marine flavobacterium Gramella flava.</title>
        <authorList>
            <person name="Tang K."/>
        </authorList>
    </citation>
    <scope>NUCLEOTIDE SEQUENCE [LARGE SCALE GENOMIC DNA]</scope>
    <source>
        <strain evidence="8 9">JLT2011</strain>
    </source>
</reference>
<evidence type="ECO:0000256" key="1">
    <source>
        <dbReference type="ARBA" id="ARBA00022603"/>
    </source>
</evidence>
<evidence type="ECO:0000256" key="3">
    <source>
        <dbReference type="ARBA" id="ARBA00022691"/>
    </source>
</evidence>
<dbReference type="AlphaFoldDB" id="A0A1L7I0N0"/>
<comment type="caution">
    <text evidence="5">Lacks conserved residue(s) required for the propagation of feature annotation.</text>
</comment>
<protein>
    <recommendedName>
        <fullName evidence="5">Release factor glutamine methyltransferase</fullName>
        <shortName evidence="5">RF MTase</shortName>
        <ecNumber evidence="5">2.1.1.297</ecNumber>
    </recommendedName>
    <alternativeName>
        <fullName evidence="5">N5-glutamine methyltransferase PrmC</fullName>
    </alternativeName>
    <alternativeName>
        <fullName evidence="5">Protein-(glutamine-N5) MTase PrmC</fullName>
    </alternativeName>
    <alternativeName>
        <fullName evidence="5">Protein-glutamine N-methyltransferase PrmC</fullName>
    </alternativeName>
</protein>
<dbReference type="GO" id="GO:0102559">
    <property type="term" value="F:peptide chain release factor N(5)-glutamine methyltransferase activity"/>
    <property type="evidence" value="ECO:0007669"/>
    <property type="project" value="UniProtKB-EC"/>
</dbReference>
<sequence>MKISSFRDRFREQLQSQYAVQEIDSIFYLLTENYFGIKRLDLALDPSAELDENQEKQLETALERLRNAEPVQYLTGKSEFFGMDFEVSHAVLIPRPETEELVQWIIDDQADAHGDILDVGTGSGCIAIALAKNLPKMSVQAIDLSEAALEVASKNVENNQVSVQFRKDNILEIEDLGQEFDVIVSNPPYVRELEKASMRPNVLEHEPKMALYVEDSNALIFYHKIAILARKHLKKNGALYFEINQYLGPETSNLIQEIGFETELKKDIFGNDRMIKATFK</sequence>
<dbReference type="PANTHER" id="PTHR18895">
    <property type="entry name" value="HEMK METHYLTRANSFERASE"/>
    <property type="match status" value="1"/>
</dbReference>
<proteinExistence type="inferred from homology"/>
<dbReference type="InterPro" id="IPR029063">
    <property type="entry name" value="SAM-dependent_MTases_sf"/>
</dbReference>
<dbReference type="CDD" id="cd02440">
    <property type="entry name" value="AdoMet_MTases"/>
    <property type="match status" value="1"/>
</dbReference>
<gene>
    <name evidence="5" type="primary">prmC</name>
    <name evidence="8" type="ORF">GRFL_0433</name>
</gene>
<accession>A0A1L7I0N0</accession>
<feature type="binding site" evidence="5">
    <location>
        <position position="143"/>
    </location>
    <ligand>
        <name>S-adenosyl-L-methionine</name>
        <dbReference type="ChEBI" id="CHEBI:59789"/>
    </ligand>
</feature>
<dbReference type="InterPro" id="IPR007848">
    <property type="entry name" value="Small_mtfrase_dom"/>
</dbReference>
<comment type="function">
    <text evidence="5">Methylates the class 1 translation termination release factors RF1/PrfA and RF2/PrfB on the glutamine residue of the universally conserved GGQ motif.</text>
</comment>
<comment type="catalytic activity">
    <reaction evidence="4 5">
        <text>L-glutaminyl-[peptide chain release factor] + S-adenosyl-L-methionine = N(5)-methyl-L-glutaminyl-[peptide chain release factor] + S-adenosyl-L-homocysteine + H(+)</text>
        <dbReference type="Rhea" id="RHEA:42896"/>
        <dbReference type="Rhea" id="RHEA-COMP:10271"/>
        <dbReference type="Rhea" id="RHEA-COMP:10272"/>
        <dbReference type="ChEBI" id="CHEBI:15378"/>
        <dbReference type="ChEBI" id="CHEBI:30011"/>
        <dbReference type="ChEBI" id="CHEBI:57856"/>
        <dbReference type="ChEBI" id="CHEBI:59789"/>
        <dbReference type="ChEBI" id="CHEBI:61891"/>
        <dbReference type="EC" id="2.1.1.297"/>
    </reaction>
</comment>
<keyword evidence="3 5" id="KW-0949">S-adenosyl-L-methionine</keyword>
<evidence type="ECO:0000259" key="6">
    <source>
        <dbReference type="Pfam" id="PF05175"/>
    </source>
</evidence>
<dbReference type="EC" id="2.1.1.297" evidence="5"/>
<dbReference type="Proteomes" id="UP000186230">
    <property type="component" value="Chromosome"/>
</dbReference>
<dbReference type="InterPro" id="IPR040758">
    <property type="entry name" value="PrmC_N"/>
</dbReference>
<dbReference type="NCBIfam" id="TIGR00536">
    <property type="entry name" value="hemK_fam"/>
    <property type="match status" value="1"/>
</dbReference>
<dbReference type="KEGG" id="gfl:GRFL_0433"/>
<evidence type="ECO:0000256" key="5">
    <source>
        <dbReference type="HAMAP-Rule" id="MF_02126"/>
    </source>
</evidence>
<keyword evidence="9" id="KW-1185">Reference proteome</keyword>